<feature type="compositionally biased region" description="Low complexity" evidence="1">
    <location>
        <begin position="249"/>
        <end position="261"/>
    </location>
</feature>
<feature type="compositionally biased region" description="Acidic residues" evidence="1">
    <location>
        <begin position="313"/>
        <end position="332"/>
    </location>
</feature>
<comment type="caution">
    <text evidence="5">The sequence shown here is derived from an EMBL/GenBank/DDBJ whole genome shotgun (WGS) entry which is preliminary data.</text>
</comment>
<evidence type="ECO:0000313" key="5">
    <source>
        <dbReference type="EMBL" id="CAF3559950.1"/>
    </source>
</evidence>
<dbReference type="Gene3D" id="2.60.40.10">
    <property type="entry name" value="Immunoglobulins"/>
    <property type="match status" value="1"/>
</dbReference>
<reference evidence="5" key="1">
    <citation type="submission" date="2021-02" db="EMBL/GenBank/DDBJ databases">
        <authorList>
            <person name="Nowell W R."/>
        </authorList>
    </citation>
    <scope>NUCLEOTIDE SEQUENCE</scope>
</reference>
<feature type="compositionally biased region" description="Pro residues" evidence="1">
    <location>
        <begin position="236"/>
        <end position="248"/>
    </location>
</feature>
<dbReference type="AlphaFoldDB" id="A0A818KUZ1"/>
<dbReference type="EMBL" id="CAJOAY010000148">
    <property type="protein sequence ID" value="CAF3559950.1"/>
    <property type="molecule type" value="Genomic_DNA"/>
</dbReference>
<keyword evidence="2" id="KW-0732">Signal</keyword>
<dbReference type="InterPro" id="IPR007110">
    <property type="entry name" value="Ig-like_dom"/>
</dbReference>
<dbReference type="SMART" id="SM00409">
    <property type="entry name" value="IG"/>
    <property type="match status" value="1"/>
</dbReference>
<feature type="compositionally biased region" description="Low complexity" evidence="1">
    <location>
        <begin position="296"/>
        <end position="312"/>
    </location>
</feature>
<feature type="region of interest" description="Disordered" evidence="1">
    <location>
        <begin position="92"/>
        <end position="129"/>
    </location>
</feature>
<feature type="chain" id="PRO_5035692254" description="Ig-like domain-containing protein" evidence="2">
    <location>
        <begin position="20"/>
        <end position="332"/>
    </location>
</feature>
<evidence type="ECO:0000313" key="6">
    <source>
        <dbReference type="Proteomes" id="UP000663881"/>
    </source>
</evidence>
<feature type="compositionally biased region" description="Pro residues" evidence="1">
    <location>
        <begin position="262"/>
        <end position="274"/>
    </location>
</feature>
<evidence type="ECO:0000313" key="4">
    <source>
        <dbReference type="EMBL" id="CAF0842057.1"/>
    </source>
</evidence>
<dbReference type="InterPro" id="IPR013098">
    <property type="entry name" value="Ig_I-set"/>
</dbReference>
<evidence type="ECO:0000259" key="3">
    <source>
        <dbReference type="PROSITE" id="PS50835"/>
    </source>
</evidence>
<proteinExistence type="predicted"/>
<feature type="compositionally biased region" description="Acidic residues" evidence="1">
    <location>
        <begin position="280"/>
        <end position="295"/>
    </location>
</feature>
<sequence length="332" mass="36591">MKLALIFIVSFATIYVASSRLLSSTEQLVNRPEINLLRRLVKRQAYNDPHCDRRACAVPNCGKDYVATTLQGECCERCVPWEYARSLGIPYTQGSQGPQAQNSYRPQQQPQPQPQPQPHYDPYAQQPQQQQGVDVYIYGPDEGARVSSGQGIYFDCEVVAPYNQHAQPRWSRGGNQPLPHKAQSTVLSGNRKLARLTIPDANHGDAGRYVCSAGTGNPRDETSIDLQVTDGGYNPRPQPTPAPYPAQPNYPSYDPYNQPGYYPQPQPQPQPQPSYPAADNNDDGDDDNDDADDNQEPANEPATPAPAPAAQEGGDEGGDEGEYPEDYTENEK</sequence>
<dbReference type="InterPro" id="IPR036179">
    <property type="entry name" value="Ig-like_dom_sf"/>
</dbReference>
<organism evidence="5 6">
    <name type="scientific">Adineta steineri</name>
    <dbReference type="NCBI Taxonomy" id="433720"/>
    <lineage>
        <taxon>Eukaryota</taxon>
        <taxon>Metazoa</taxon>
        <taxon>Spiralia</taxon>
        <taxon>Gnathifera</taxon>
        <taxon>Rotifera</taxon>
        <taxon>Eurotatoria</taxon>
        <taxon>Bdelloidea</taxon>
        <taxon>Adinetida</taxon>
        <taxon>Adinetidae</taxon>
        <taxon>Adineta</taxon>
    </lineage>
</organism>
<dbReference type="PROSITE" id="PS50835">
    <property type="entry name" value="IG_LIKE"/>
    <property type="match status" value="1"/>
</dbReference>
<feature type="signal peptide" evidence="2">
    <location>
        <begin position="1"/>
        <end position="19"/>
    </location>
</feature>
<dbReference type="Proteomes" id="UP000663881">
    <property type="component" value="Unassembled WGS sequence"/>
</dbReference>
<evidence type="ECO:0000256" key="2">
    <source>
        <dbReference type="SAM" id="SignalP"/>
    </source>
</evidence>
<dbReference type="InterPro" id="IPR013783">
    <property type="entry name" value="Ig-like_fold"/>
</dbReference>
<feature type="domain" description="Ig-like" evidence="3">
    <location>
        <begin position="127"/>
        <end position="227"/>
    </location>
</feature>
<feature type="compositionally biased region" description="Pro residues" evidence="1">
    <location>
        <begin position="109"/>
        <end position="119"/>
    </location>
</feature>
<gene>
    <name evidence="5" type="ORF">OKA104_LOCUS4535</name>
    <name evidence="4" type="ORF">VCS650_LOCUS6193</name>
</gene>
<feature type="compositionally biased region" description="Low complexity" evidence="1">
    <location>
        <begin position="120"/>
        <end position="129"/>
    </location>
</feature>
<dbReference type="OrthoDB" id="10049609at2759"/>
<name>A0A818KUZ1_9BILA</name>
<dbReference type="InterPro" id="IPR003599">
    <property type="entry name" value="Ig_sub"/>
</dbReference>
<protein>
    <recommendedName>
        <fullName evidence="3">Ig-like domain-containing protein</fullName>
    </recommendedName>
</protein>
<dbReference type="Proteomes" id="UP000663891">
    <property type="component" value="Unassembled WGS sequence"/>
</dbReference>
<evidence type="ECO:0000256" key="1">
    <source>
        <dbReference type="SAM" id="MobiDB-lite"/>
    </source>
</evidence>
<dbReference type="EMBL" id="CAJNON010000037">
    <property type="protein sequence ID" value="CAF0842057.1"/>
    <property type="molecule type" value="Genomic_DNA"/>
</dbReference>
<dbReference type="Pfam" id="PF07679">
    <property type="entry name" value="I-set"/>
    <property type="match status" value="1"/>
</dbReference>
<accession>A0A818KUZ1</accession>
<feature type="region of interest" description="Disordered" evidence="1">
    <location>
        <begin position="201"/>
        <end position="332"/>
    </location>
</feature>
<feature type="compositionally biased region" description="Low complexity" evidence="1">
    <location>
        <begin position="98"/>
        <end position="108"/>
    </location>
</feature>
<dbReference type="SUPFAM" id="SSF48726">
    <property type="entry name" value="Immunoglobulin"/>
    <property type="match status" value="1"/>
</dbReference>